<reference evidence="3 4" key="1">
    <citation type="submission" date="2014-03" db="EMBL/GenBank/DDBJ databases">
        <title>Complete genome sequence of Pseudomonas stutzeri 19SMN4.</title>
        <authorList>
            <person name="Brunet-Galmes I."/>
            <person name="Nogales B."/>
            <person name="Busquets A."/>
            <person name="Pena A."/>
            <person name="Gomila M."/>
            <person name="Garcia-Valdes E."/>
            <person name="Lalucat J."/>
            <person name="Bennasar A."/>
            <person name="Bosch R."/>
        </authorList>
    </citation>
    <scope>NUCLEOTIDE SEQUENCE [LARGE SCALE GENOMIC DNA]</scope>
    <source>
        <strain evidence="3 4">19SMN4</strain>
    </source>
</reference>
<feature type="domain" description="Tape measure protein N-terminal" evidence="2">
    <location>
        <begin position="73"/>
        <end position="248"/>
    </location>
</feature>
<feature type="transmembrane region" description="Helical" evidence="1">
    <location>
        <begin position="331"/>
        <end position="355"/>
    </location>
</feature>
<dbReference type="PANTHER" id="PTHR38812">
    <property type="entry name" value="MU-LIKE PROPHAGE FLUMU PROTEIN GP42"/>
    <property type="match status" value="1"/>
</dbReference>
<evidence type="ECO:0000313" key="3">
    <source>
        <dbReference type="EMBL" id="AHY43821.1"/>
    </source>
</evidence>
<keyword evidence="1" id="KW-0812">Transmembrane</keyword>
<dbReference type="InterPro" id="IPR053058">
    <property type="entry name" value="Mulikevirus_tape_measure"/>
</dbReference>
<evidence type="ECO:0000259" key="2">
    <source>
        <dbReference type="Pfam" id="PF20155"/>
    </source>
</evidence>
<keyword evidence="1" id="KW-1133">Transmembrane helix</keyword>
<sequence>MAKASFTAVLDVIDRVTRPLKKMERQMRPFKRAFQDIGRATSGLQATITGLVAPLGAVFGAAGLGSIGALGTKVVSTSAQFERFETILSTIEGSSDKAKASMDWISQFAAQTPYELAGVTDAFVKLKAYGIDPQSGALKSAGDAAAAMGKPLEQAVEALADAMTGENERLKEFGITTEKAGDKIVYRWQQNGKAMVATAKANSREQIQAVIQGIWNGNYGGAMDKLSTTWDGMWSNLQDTFTRVFKMIGDAGIFDVLKGELKGVLDSLQAMEADGSLKKFAQGVSDNLVSVFRELKGWVMAIDWQGVWDSVKGFTTGVIDVTKALGGLKGIAIIIASIIGMQVLSSVVGLTMGLFSLGVTAGPALMAVATGFKGVLLAMGPVGWILAGIGTAAALIYANWETVGPWFAAMWQGIKDVASATWDWLKDVFFSFSPLGLVIKNWEPLVGWFSGLWDRVKKFIEPITGAVSKVGGWFGGDEEAAPTAASGAGGGGVAPPGAVTDAIARQRALVSGNRQSLDGQMVVKFENAPAGMQVQAAKTNQPGLAMEADVGYRALALP</sequence>
<dbReference type="KEGG" id="pstu:UIB01_15570"/>
<dbReference type="PATRIC" id="fig|316.97.peg.3113"/>
<dbReference type="EMBL" id="CP007509">
    <property type="protein sequence ID" value="AHY43821.1"/>
    <property type="molecule type" value="Genomic_DNA"/>
</dbReference>
<dbReference type="Proteomes" id="UP000025238">
    <property type="component" value="Chromosome"/>
</dbReference>
<protein>
    <recommendedName>
        <fullName evidence="2">Tape measure protein N-terminal domain-containing protein</fullName>
    </recommendedName>
</protein>
<dbReference type="InterPro" id="IPR013491">
    <property type="entry name" value="Tape_meas_N"/>
</dbReference>
<accession>A0A023WV06</accession>
<dbReference type="AlphaFoldDB" id="A0A023WV06"/>
<dbReference type="Pfam" id="PF20155">
    <property type="entry name" value="TMP_3"/>
    <property type="match status" value="1"/>
</dbReference>
<organism evidence="3 4">
    <name type="scientific">Stutzerimonas stutzeri</name>
    <name type="common">Pseudomonas stutzeri</name>
    <dbReference type="NCBI Taxonomy" id="316"/>
    <lineage>
        <taxon>Bacteria</taxon>
        <taxon>Pseudomonadati</taxon>
        <taxon>Pseudomonadota</taxon>
        <taxon>Gammaproteobacteria</taxon>
        <taxon>Pseudomonadales</taxon>
        <taxon>Pseudomonadaceae</taxon>
        <taxon>Stutzerimonas</taxon>
    </lineage>
</organism>
<evidence type="ECO:0000313" key="4">
    <source>
        <dbReference type="Proteomes" id="UP000025238"/>
    </source>
</evidence>
<proteinExistence type="predicted"/>
<evidence type="ECO:0000256" key="1">
    <source>
        <dbReference type="SAM" id="Phobius"/>
    </source>
</evidence>
<keyword evidence="1" id="KW-0472">Membrane</keyword>
<gene>
    <name evidence="3" type="ORF">UIB01_15570</name>
</gene>
<dbReference type="PANTHER" id="PTHR38812:SF2">
    <property type="entry name" value="MU-LIKE PROPHAGE FLUMU PROTEIN GP42"/>
    <property type="match status" value="1"/>
</dbReference>
<name>A0A023WV06_STUST</name>
<feature type="transmembrane region" description="Helical" evidence="1">
    <location>
        <begin position="375"/>
        <end position="400"/>
    </location>
</feature>